<keyword evidence="2" id="KW-1185">Reference proteome</keyword>
<organism evidence="1 2">
    <name type="scientific">Ruegeria faecimaris</name>
    <dbReference type="NCBI Taxonomy" id="686389"/>
    <lineage>
        <taxon>Bacteria</taxon>
        <taxon>Pseudomonadati</taxon>
        <taxon>Pseudomonadota</taxon>
        <taxon>Alphaproteobacteria</taxon>
        <taxon>Rhodobacterales</taxon>
        <taxon>Roseobacteraceae</taxon>
        <taxon>Ruegeria</taxon>
    </lineage>
</organism>
<reference evidence="1 2" key="1">
    <citation type="submission" date="2017-05" db="EMBL/GenBank/DDBJ databases">
        <authorList>
            <person name="Varghese N."/>
            <person name="Submissions S."/>
        </authorList>
    </citation>
    <scope>NUCLEOTIDE SEQUENCE [LARGE SCALE GENOMIC DNA]</scope>
    <source>
        <strain evidence="1 2">DSM 28009</strain>
    </source>
</reference>
<dbReference type="AlphaFoldDB" id="A0A521D7Z1"/>
<protein>
    <submittedName>
        <fullName evidence="1">Uncharacterized protein</fullName>
    </submittedName>
</protein>
<proteinExistence type="predicted"/>
<dbReference type="Proteomes" id="UP000319555">
    <property type="component" value="Unassembled WGS sequence"/>
</dbReference>
<name>A0A521D7Z1_9RHOB</name>
<evidence type="ECO:0000313" key="1">
    <source>
        <dbReference type="EMBL" id="SMO67826.1"/>
    </source>
</evidence>
<sequence>MKMLLTIFLSLVAYATTAKLLFGSSLQPIALITLWNDRLGAPFWPILL</sequence>
<evidence type="ECO:0000313" key="2">
    <source>
        <dbReference type="Proteomes" id="UP000319555"/>
    </source>
</evidence>
<accession>A0A521D7Z1</accession>
<gene>
    <name evidence="1" type="ORF">SAMN06265380_10555</name>
</gene>
<dbReference type="EMBL" id="FXTE01000005">
    <property type="protein sequence ID" value="SMO67826.1"/>
    <property type="molecule type" value="Genomic_DNA"/>
</dbReference>